<dbReference type="GO" id="GO:0008033">
    <property type="term" value="P:tRNA processing"/>
    <property type="evidence" value="ECO:0007669"/>
    <property type="project" value="UniProtKB-KW"/>
</dbReference>
<dbReference type="GO" id="GO:0001522">
    <property type="term" value="P:pseudouridine synthesis"/>
    <property type="evidence" value="ECO:0007669"/>
    <property type="project" value="InterPro"/>
</dbReference>
<dbReference type="Pfam" id="PF01142">
    <property type="entry name" value="TruD"/>
    <property type="match status" value="1"/>
</dbReference>
<evidence type="ECO:0000256" key="2">
    <source>
        <dbReference type="ARBA" id="ARBA00022694"/>
    </source>
</evidence>
<evidence type="ECO:0000256" key="3">
    <source>
        <dbReference type="ARBA" id="ARBA00023235"/>
    </source>
</evidence>
<reference evidence="6 7" key="2">
    <citation type="submission" date="2019-01" db="EMBL/GenBank/DDBJ databases">
        <title>The decoding of complex shrimp genome reveals the adaptation for benthos swimmer, frequently molting mechanism and breeding impact on genome.</title>
        <authorList>
            <person name="Sun Y."/>
            <person name="Gao Y."/>
            <person name="Yu Y."/>
        </authorList>
    </citation>
    <scope>NUCLEOTIDE SEQUENCE [LARGE SCALE GENOMIC DNA]</scope>
    <source>
        <tissue evidence="6">Muscle</tissue>
    </source>
</reference>
<dbReference type="InterPro" id="IPR020103">
    <property type="entry name" value="PsdUridine_synth_cat_dom_sf"/>
</dbReference>
<proteinExistence type="inferred from homology"/>
<sequence length="220" mass="24703">MKKYAAKGASHHVRKSWPKSKQYTTFVLYKENVDTIAAINLIAFKIRLKPNMFAYAGTKDKRGKTSQLVSVNRVAPEKLAYAARKQRGIYIGNFTFHHRPMKLGSLQGNHFRIVLREVKASDEAIEEAVNSLRSQGFINYYGTQRFGTSTAVDLILSPRDNDDTDLSRGCKVWSQTKDPEAALRAMRRASESSIESQLLHGLASLEKNDLVGAIMRVGLQ</sequence>
<name>A0A423SK75_PENVA</name>
<evidence type="ECO:0000256" key="1">
    <source>
        <dbReference type="ARBA" id="ARBA00007953"/>
    </source>
</evidence>
<protein>
    <submittedName>
        <fullName evidence="6">Pseudouridylate synthase 7-like protein</fullName>
    </submittedName>
</protein>
<dbReference type="SUPFAM" id="SSF55120">
    <property type="entry name" value="Pseudouridine synthase"/>
    <property type="match status" value="1"/>
</dbReference>
<dbReference type="Proteomes" id="UP000283509">
    <property type="component" value="Unassembled WGS sequence"/>
</dbReference>
<dbReference type="GO" id="GO:0003723">
    <property type="term" value="F:RNA binding"/>
    <property type="evidence" value="ECO:0007669"/>
    <property type="project" value="InterPro"/>
</dbReference>
<dbReference type="InterPro" id="IPR011760">
    <property type="entry name" value="PsdUridine_synth_TruD_insert"/>
</dbReference>
<keyword evidence="2" id="KW-0819">tRNA processing</keyword>
<comment type="catalytic activity">
    <reaction evidence="4">
        <text>a uridine in tRNA = a pseudouridine in tRNA</text>
        <dbReference type="Rhea" id="RHEA:54572"/>
        <dbReference type="Rhea" id="RHEA-COMP:13339"/>
        <dbReference type="Rhea" id="RHEA-COMP:13934"/>
        <dbReference type="ChEBI" id="CHEBI:65314"/>
        <dbReference type="ChEBI" id="CHEBI:65315"/>
    </reaction>
</comment>
<feature type="domain" description="TRUD" evidence="5">
    <location>
        <begin position="136"/>
        <end position="220"/>
    </location>
</feature>
<dbReference type="GO" id="GO:0005634">
    <property type="term" value="C:nucleus"/>
    <property type="evidence" value="ECO:0007669"/>
    <property type="project" value="TreeGrafter"/>
</dbReference>
<accession>A0A423SK75</accession>
<dbReference type="EMBL" id="QCYY01003219">
    <property type="protein sequence ID" value="ROT64637.1"/>
    <property type="molecule type" value="Genomic_DNA"/>
</dbReference>
<dbReference type="PANTHER" id="PTHR13326:SF31">
    <property type="entry name" value="PSEUDOURIDYLATE SYNTHASE 7 HOMOLOG"/>
    <property type="match status" value="1"/>
</dbReference>
<keyword evidence="7" id="KW-1185">Reference proteome</keyword>
<keyword evidence="3" id="KW-0413">Isomerase</keyword>
<gene>
    <name evidence="6" type="ORF">C7M84_017419</name>
</gene>
<dbReference type="InterPro" id="IPR001656">
    <property type="entry name" value="PsdUridine_synth_TruD"/>
</dbReference>
<evidence type="ECO:0000313" key="6">
    <source>
        <dbReference type="EMBL" id="ROT64637.1"/>
    </source>
</evidence>
<dbReference type="InterPro" id="IPR042214">
    <property type="entry name" value="TruD_catalytic"/>
</dbReference>
<dbReference type="STRING" id="6689.A0A423SK75"/>
<evidence type="ECO:0000256" key="4">
    <source>
        <dbReference type="ARBA" id="ARBA00036943"/>
    </source>
</evidence>
<dbReference type="GO" id="GO:0009982">
    <property type="term" value="F:pseudouridine synthase activity"/>
    <property type="evidence" value="ECO:0007669"/>
    <property type="project" value="InterPro"/>
</dbReference>
<evidence type="ECO:0000313" key="7">
    <source>
        <dbReference type="Proteomes" id="UP000283509"/>
    </source>
</evidence>
<comment type="similarity">
    <text evidence="1">Belongs to the pseudouridine synthase TruD family.</text>
</comment>
<dbReference type="PROSITE" id="PS50984">
    <property type="entry name" value="TRUD"/>
    <property type="match status" value="1"/>
</dbReference>
<evidence type="ECO:0000259" key="5">
    <source>
        <dbReference type="PROSITE" id="PS50984"/>
    </source>
</evidence>
<dbReference type="PANTHER" id="PTHR13326">
    <property type="entry name" value="TRNA PSEUDOURIDINE SYNTHASE D"/>
    <property type="match status" value="1"/>
</dbReference>
<reference evidence="6 7" key="1">
    <citation type="submission" date="2018-04" db="EMBL/GenBank/DDBJ databases">
        <authorList>
            <person name="Zhang X."/>
            <person name="Yuan J."/>
            <person name="Li F."/>
            <person name="Xiang J."/>
        </authorList>
    </citation>
    <scope>NUCLEOTIDE SEQUENCE [LARGE SCALE GENOMIC DNA]</scope>
    <source>
        <tissue evidence="6">Muscle</tissue>
    </source>
</reference>
<organism evidence="6 7">
    <name type="scientific">Penaeus vannamei</name>
    <name type="common">Whiteleg shrimp</name>
    <name type="synonym">Litopenaeus vannamei</name>
    <dbReference type="NCBI Taxonomy" id="6689"/>
    <lineage>
        <taxon>Eukaryota</taxon>
        <taxon>Metazoa</taxon>
        <taxon>Ecdysozoa</taxon>
        <taxon>Arthropoda</taxon>
        <taxon>Crustacea</taxon>
        <taxon>Multicrustacea</taxon>
        <taxon>Malacostraca</taxon>
        <taxon>Eumalacostraca</taxon>
        <taxon>Eucarida</taxon>
        <taxon>Decapoda</taxon>
        <taxon>Dendrobranchiata</taxon>
        <taxon>Penaeoidea</taxon>
        <taxon>Penaeidae</taxon>
        <taxon>Penaeus</taxon>
    </lineage>
</organism>
<dbReference type="AlphaFoldDB" id="A0A423SK75"/>
<dbReference type="Gene3D" id="3.30.2350.20">
    <property type="entry name" value="TruD, catalytic domain"/>
    <property type="match status" value="1"/>
</dbReference>
<dbReference type="CDD" id="cd02576">
    <property type="entry name" value="PseudoU_synth_ScPUS7"/>
    <property type="match status" value="1"/>
</dbReference>
<comment type="caution">
    <text evidence="6">The sequence shown here is derived from an EMBL/GenBank/DDBJ whole genome shotgun (WGS) entry which is preliminary data.</text>
</comment>